<accession>A0A397S2P8</accession>
<evidence type="ECO:0000313" key="2">
    <source>
        <dbReference type="Proteomes" id="UP000265703"/>
    </source>
</evidence>
<dbReference type="AlphaFoldDB" id="A0A397S2P8"/>
<organism evidence="1 2">
    <name type="scientific">Glomus cerebriforme</name>
    <dbReference type="NCBI Taxonomy" id="658196"/>
    <lineage>
        <taxon>Eukaryota</taxon>
        <taxon>Fungi</taxon>
        <taxon>Fungi incertae sedis</taxon>
        <taxon>Mucoromycota</taxon>
        <taxon>Glomeromycotina</taxon>
        <taxon>Glomeromycetes</taxon>
        <taxon>Glomerales</taxon>
        <taxon>Glomeraceae</taxon>
        <taxon>Glomus</taxon>
    </lineage>
</organism>
<dbReference type="EMBL" id="QKYT01002505">
    <property type="protein sequence ID" value="RIA78645.1"/>
    <property type="molecule type" value="Genomic_DNA"/>
</dbReference>
<evidence type="ECO:0000313" key="1">
    <source>
        <dbReference type="EMBL" id="RIA78645.1"/>
    </source>
</evidence>
<sequence>MSDNQNYLLNRMDYDSICKLPCDNNPLMVAAQARNRNIRVLTGAGLLRQNVEEFAQTLQMNDRTMINSTTKYIWSLYLTPSQKEEFEDLANKANDINLKIMQINSDNINRISRLTPQVTDDPIMSNFYNGADFQVDGGFESLFPAGHGSTSFP</sequence>
<gene>
    <name evidence="1" type="ORF">C1645_795548</name>
</gene>
<comment type="caution">
    <text evidence="1">The sequence shown here is derived from an EMBL/GenBank/DDBJ whole genome shotgun (WGS) entry which is preliminary data.</text>
</comment>
<dbReference type="Proteomes" id="UP000265703">
    <property type="component" value="Unassembled WGS sequence"/>
</dbReference>
<proteinExistence type="predicted"/>
<reference evidence="1 2" key="1">
    <citation type="submission" date="2018-06" db="EMBL/GenBank/DDBJ databases">
        <title>Comparative genomics reveals the genomic features of Rhizophagus irregularis, R. cerebriforme, R. diaphanum and Gigaspora rosea, and their symbiotic lifestyle signature.</title>
        <authorList>
            <person name="Morin E."/>
            <person name="San Clemente H."/>
            <person name="Chen E.C.H."/>
            <person name="De La Providencia I."/>
            <person name="Hainaut M."/>
            <person name="Kuo A."/>
            <person name="Kohler A."/>
            <person name="Murat C."/>
            <person name="Tang N."/>
            <person name="Roy S."/>
            <person name="Loubradou J."/>
            <person name="Henrissat B."/>
            <person name="Grigoriev I.V."/>
            <person name="Corradi N."/>
            <person name="Roux C."/>
            <person name="Martin F.M."/>
        </authorList>
    </citation>
    <scope>NUCLEOTIDE SEQUENCE [LARGE SCALE GENOMIC DNA]</scope>
    <source>
        <strain evidence="1 2">DAOM 227022</strain>
    </source>
</reference>
<name>A0A397S2P8_9GLOM</name>
<protein>
    <submittedName>
        <fullName evidence="1">Uncharacterized protein</fullName>
    </submittedName>
</protein>
<dbReference type="OrthoDB" id="2313463at2759"/>
<keyword evidence="2" id="KW-1185">Reference proteome</keyword>